<dbReference type="InterPro" id="IPR002401">
    <property type="entry name" value="Cyt_P450_E_grp-I"/>
</dbReference>
<dbReference type="InterPro" id="IPR050196">
    <property type="entry name" value="Cytochrome_P450_Monoox"/>
</dbReference>
<keyword evidence="12" id="KW-1185">Reference proteome</keyword>
<dbReference type="CDD" id="cd20679">
    <property type="entry name" value="CYP4F"/>
    <property type="match status" value="1"/>
</dbReference>
<evidence type="ECO:0000256" key="10">
    <source>
        <dbReference type="RuleBase" id="RU000461"/>
    </source>
</evidence>
<evidence type="ECO:0000256" key="8">
    <source>
        <dbReference type="ARBA" id="ARBA00047938"/>
    </source>
</evidence>
<protein>
    <recommendedName>
        <fullName evidence="5">aromatase</fullName>
        <ecNumber evidence="5">1.14.14.14</ecNumber>
    </recommendedName>
    <alternativeName>
        <fullName evidence="7">Cytochrome P-450AROM</fullName>
    </alternativeName>
    <alternativeName>
        <fullName evidence="6">Estrogen synthase</fullName>
    </alternativeName>
</protein>
<dbReference type="PANTHER" id="PTHR24291:SF210">
    <property type="entry name" value="CYTOCHROME P450 FAMILY 4 SUBFAMILY F MEMBER 11"/>
    <property type="match status" value="1"/>
</dbReference>
<evidence type="ECO:0000256" key="6">
    <source>
        <dbReference type="ARBA" id="ARBA00042499"/>
    </source>
</evidence>
<evidence type="ECO:0000256" key="7">
    <source>
        <dbReference type="ARBA" id="ARBA00043174"/>
    </source>
</evidence>
<comment type="function">
    <text evidence="4">Catalyzes the formation of aromatic C18 estrogens from C19 androgens.</text>
</comment>
<evidence type="ECO:0000256" key="9">
    <source>
        <dbReference type="ARBA" id="ARBA00048642"/>
    </source>
</evidence>
<dbReference type="SUPFAM" id="SSF48264">
    <property type="entry name" value="Cytochrome P450"/>
    <property type="match status" value="1"/>
</dbReference>
<comment type="similarity">
    <text evidence="1 10">Belongs to the cytochrome P450 family.</text>
</comment>
<evidence type="ECO:0000256" key="5">
    <source>
        <dbReference type="ARBA" id="ARBA00038885"/>
    </source>
</evidence>
<comment type="caution">
    <text evidence="11">The sequence shown here is derived from an EMBL/GenBank/DDBJ whole genome shotgun (WGS) entry which is preliminary data.</text>
</comment>
<sequence>MLTLHLPDPQLKLLEAQLRMLVLLERVWGSLSLNQRSPRGLLLSGALLLLLYVVLKLTLRTVRFLWRYSVNARRLRCFTETPRRNWILGHLGLMKNTEEGLQAVDELVRTHVHSCSWWLGPFYPLLRFFHPDYIKPLLMASASIVVKDELFYGFLRPWLGNGLLLSNGERWARHRRLLTPAFHFDILKLYMEIFNKSTDIMHAKWRHLLAEGTSCLDMFDQVSLMTLDSLLKCTFSYDSNCQQKPSEYIAAIFELSTLVKQRQFHLPHHLDFLYRRSEEGRRFARACAIVHQFTSAVVRQRKAALQSQQGLGEELLAKKGKVTDFIDVLLLSKDEDGNGLSDEEIKAECDTFMFEGHDTTASGISWILHNLSQHPEYQELCREEINTLLAGRDSEEIEWSVNDLSQLPFTTMCIKESLRLHPPVNAVTRRFTKDIKVPEDRLIPSGNICLVSIYGTHHNPVVWPEPEVYNPYRFDPENAKGRSSYAFIPFSAGPRNCIGQNFAMAEMKVVVALTLRRFRVSPHTKEVRRKPELVLRAEGGLWLQLEPITNR</sequence>
<dbReference type="Gene3D" id="1.10.630.10">
    <property type="entry name" value="Cytochrome P450"/>
    <property type="match status" value="1"/>
</dbReference>
<dbReference type="PANTHER" id="PTHR24291">
    <property type="entry name" value="CYTOCHROME P450 FAMILY 4"/>
    <property type="match status" value="1"/>
</dbReference>
<comment type="catalytic activity">
    <reaction evidence="9">
        <text>androst-4-ene-3,17-dione + 3 reduced [NADPH--hemoprotein reductase] + 3 O2 = estrone + formate + 3 oxidized [NADPH--hemoprotein reductase] + 4 H2O + 4 H(+)</text>
        <dbReference type="Rhea" id="RHEA:38195"/>
        <dbReference type="Rhea" id="RHEA-COMP:11964"/>
        <dbReference type="Rhea" id="RHEA-COMP:11965"/>
        <dbReference type="ChEBI" id="CHEBI:15377"/>
        <dbReference type="ChEBI" id="CHEBI:15378"/>
        <dbReference type="ChEBI" id="CHEBI:15379"/>
        <dbReference type="ChEBI" id="CHEBI:15740"/>
        <dbReference type="ChEBI" id="CHEBI:16422"/>
        <dbReference type="ChEBI" id="CHEBI:17263"/>
        <dbReference type="ChEBI" id="CHEBI:57618"/>
        <dbReference type="ChEBI" id="CHEBI:58210"/>
        <dbReference type="EC" id="1.14.14.14"/>
    </reaction>
</comment>
<evidence type="ECO:0000313" key="12">
    <source>
        <dbReference type="Proteomes" id="UP001369086"/>
    </source>
</evidence>
<dbReference type="EMBL" id="JAHFZB010000041">
    <property type="protein sequence ID" value="KAK6469079.1"/>
    <property type="molecule type" value="Genomic_DNA"/>
</dbReference>
<keyword evidence="3 10" id="KW-0408">Iron</keyword>
<accession>A0ABR0Y9G4</accession>
<evidence type="ECO:0000256" key="2">
    <source>
        <dbReference type="ARBA" id="ARBA00022617"/>
    </source>
</evidence>
<evidence type="ECO:0000256" key="4">
    <source>
        <dbReference type="ARBA" id="ARBA00037202"/>
    </source>
</evidence>
<dbReference type="InterPro" id="IPR001128">
    <property type="entry name" value="Cyt_P450"/>
</dbReference>
<organism evidence="11 12">
    <name type="scientific">Huso huso</name>
    <name type="common">Beluga</name>
    <name type="synonym">Acipenser huso</name>
    <dbReference type="NCBI Taxonomy" id="61971"/>
    <lineage>
        <taxon>Eukaryota</taxon>
        <taxon>Metazoa</taxon>
        <taxon>Chordata</taxon>
        <taxon>Craniata</taxon>
        <taxon>Vertebrata</taxon>
        <taxon>Euteleostomi</taxon>
        <taxon>Actinopterygii</taxon>
        <taxon>Chondrostei</taxon>
        <taxon>Acipenseriformes</taxon>
        <taxon>Acipenseridae</taxon>
        <taxon>Huso</taxon>
    </lineage>
</organism>
<evidence type="ECO:0000256" key="3">
    <source>
        <dbReference type="ARBA" id="ARBA00023004"/>
    </source>
</evidence>
<dbReference type="EC" id="1.14.14.14" evidence="5"/>
<dbReference type="InterPro" id="IPR036396">
    <property type="entry name" value="Cyt_P450_sf"/>
</dbReference>
<gene>
    <name evidence="11" type="ORF">HHUSO_G32995</name>
</gene>
<dbReference type="PROSITE" id="PS00086">
    <property type="entry name" value="CYTOCHROME_P450"/>
    <property type="match status" value="1"/>
</dbReference>
<comment type="catalytic activity">
    <reaction evidence="8">
        <text>testosterone + 3 reduced [NADPH--hemoprotein reductase] + 3 O2 = 17beta-estradiol + formate + 3 oxidized [NADPH--hemoprotein reductase] + 4 H2O + 4 H(+)</text>
        <dbReference type="Rhea" id="RHEA:38191"/>
        <dbReference type="Rhea" id="RHEA-COMP:11964"/>
        <dbReference type="Rhea" id="RHEA-COMP:11965"/>
        <dbReference type="ChEBI" id="CHEBI:15377"/>
        <dbReference type="ChEBI" id="CHEBI:15378"/>
        <dbReference type="ChEBI" id="CHEBI:15379"/>
        <dbReference type="ChEBI" id="CHEBI:15740"/>
        <dbReference type="ChEBI" id="CHEBI:16469"/>
        <dbReference type="ChEBI" id="CHEBI:17347"/>
        <dbReference type="ChEBI" id="CHEBI:57618"/>
        <dbReference type="ChEBI" id="CHEBI:58210"/>
        <dbReference type="EC" id="1.14.14.14"/>
    </reaction>
</comment>
<dbReference type="PRINTS" id="PR00463">
    <property type="entry name" value="EP450I"/>
</dbReference>
<dbReference type="PRINTS" id="PR00385">
    <property type="entry name" value="P450"/>
</dbReference>
<reference evidence="11 12" key="1">
    <citation type="submission" date="2021-05" db="EMBL/GenBank/DDBJ databases">
        <authorList>
            <person name="Zahm M."/>
            <person name="Klopp C."/>
            <person name="Cabau C."/>
            <person name="Kuhl H."/>
            <person name="Suciu R."/>
            <person name="Ciorpac M."/>
            <person name="Holostenco D."/>
            <person name="Gessner J."/>
            <person name="Wuertz S."/>
            <person name="Hohne C."/>
            <person name="Stock M."/>
            <person name="Gislard M."/>
            <person name="Lluch J."/>
            <person name="Milhes M."/>
            <person name="Lampietro C."/>
            <person name="Lopez Roques C."/>
            <person name="Donnadieu C."/>
            <person name="Du K."/>
            <person name="Schartl M."/>
            <person name="Guiguen Y."/>
        </authorList>
    </citation>
    <scope>NUCLEOTIDE SEQUENCE [LARGE SCALE GENOMIC DNA]</scope>
    <source>
        <strain evidence="11">Hh-F2</strain>
        <tissue evidence="11">Blood</tissue>
    </source>
</reference>
<keyword evidence="10" id="KW-0560">Oxidoreductase</keyword>
<evidence type="ECO:0000313" key="11">
    <source>
        <dbReference type="EMBL" id="KAK6469079.1"/>
    </source>
</evidence>
<keyword evidence="10" id="KW-0503">Monooxygenase</keyword>
<dbReference type="Pfam" id="PF00067">
    <property type="entry name" value="p450"/>
    <property type="match status" value="1"/>
</dbReference>
<dbReference type="Proteomes" id="UP001369086">
    <property type="component" value="Unassembled WGS sequence"/>
</dbReference>
<keyword evidence="2 10" id="KW-0349">Heme</keyword>
<keyword evidence="10" id="KW-0479">Metal-binding</keyword>
<evidence type="ECO:0000256" key="1">
    <source>
        <dbReference type="ARBA" id="ARBA00010617"/>
    </source>
</evidence>
<dbReference type="InterPro" id="IPR017972">
    <property type="entry name" value="Cyt_P450_CS"/>
</dbReference>
<proteinExistence type="inferred from homology"/>
<name>A0ABR0Y9G4_HUSHU</name>